<feature type="non-terminal residue" evidence="1">
    <location>
        <position position="1"/>
    </location>
</feature>
<reference evidence="1" key="1">
    <citation type="submission" date="2024-09" db="EMBL/GenBank/DDBJ databases">
        <title>Black Yeasts Isolated from many extreme environments.</title>
        <authorList>
            <person name="Coleine C."/>
            <person name="Stajich J.E."/>
            <person name="Selbmann L."/>
        </authorList>
    </citation>
    <scope>NUCLEOTIDE SEQUENCE</scope>
    <source>
        <strain evidence="1">CCFEE 5737</strain>
    </source>
</reference>
<comment type="caution">
    <text evidence="1">The sequence shown here is derived from an EMBL/GenBank/DDBJ whole genome shotgun (WGS) entry which is preliminary data.</text>
</comment>
<dbReference type="Proteomes" id="UP001186974">
    <property type="component" value="Unassembled WGS sequence"/>
</dbReference>
<evidence type="ECO:0000313" key="2">
    <source>
        <dbReference type="Proteomes" id="UP001186974"/>
    </source>
</evidence>
<organism evidence="1 2">
    <name type="scientific">Coniosporium uncinatum</name>
    <dbReference type="NCBI Taxonomy" id="93489"/>
    <lineage>
        <taxon>Eukaryota</taxon>
        <taxon>Fungi</taxon>
        <taxon>Dikarya</taxon>
        <taxon>Ascomycota</taxon>
        <taxon>Pezizomycotina</taxon>
        <taxon>Dothideomycetes</taxon>
        <taxon>Dothideomycetes incertae sedis</taxon>
        <taxon>Coniosporium</taxon>
    </lineage>
</organism>
<gene>
    <name evidence="1" type="ORF">LTS18_004800</name>
</gene>
<name>A0ACC3DRU5_9PEZI</name>
<evidence type="ECO:0000313" key="1">
    <source>
        <dbReference type="EMBL" id="KAK3079465.1"/>
    </source>
</evidence>
<protein>
    <submittedName>
        <fullName evidence="1">Uncharacterized protein</fullName>
    </submittedName>
</protein>
<accession>A0ACC3DRU5</accession>
<keyword evidence="2" id="KW-1185">Reference proteome</keyword>
<dbReference type="EMBL" id="JAWDJW010001131">
    <property type="protein sequence ID" value="KAK3079465.1"/>
    <property type="molecule type" value="Genomic_DNA"/>
</dbReference>
<proteinExistence type="predicted"/>
<sequence>LILYYPASSLVTLFANVLQNPQDGRARADLKLMNLVVNFLSKLCSDDQENGSVRRMLSVCSEFERIAKVVLDKADKESSSRRKRKQQENRDDSVPNGASGHLRTQSQPVGGAQPQKPQGQPGRTAPNTPMQSAGTVPGNIPNVYTPPAFMADLNGHQFDPTMSNFTSPNPSHGSLPNPPHSAASSWLPSTSMAQPQASPLNPNSASFNMPNMSPGMLGNGMNGVPNTSAVDPLDLGNTFQQPFVPQDLWQMPMTLEWDWADMTGISIPGGAPYGEFDENMGISNGGQQDGDTAGGGEAG</sequence>